<name>A0ABU6YFT7_9FABA</name>
<dbReference type="EMBL" id="JASCZI010241902">
    <property type="protein sequence ID" value="MED6208205.1"/>
    <property type="molecule type" value="Genomic_DNA"/>
</dbReference>
<sequence length="110" mass="12873">MPVDRWFENDAKREAYDEQLSRMEILPPKYIGEKVLSEEKYSEFWRFIDIQGLQSFLFMCERYDPHLVVTAYTTISIQGNLNDGGKGSFLFGFKLRGRKYQFLLSTLAAA</sequence>
<comment type="caution">
    <text evidence="1">The sequence shown here is derived from an EMBL/GenBank/DDBJ whole genome shotgun (WGS) entry which is preliminary data.</text>
</comment>
<proteinExistence type="predicted"/>
<protein>
    <submittedName>
        <fullName evidence="1">Uncharacterized protein</fullName>
    </submittedName>
</protein>
<organism evidence="1 2">
    <name type="scientific">Stylosanthes scabra</name>
    <dbReference type="NCBI Taxonomy" id="79078"/>
    <lineage>
        <taxon>Eukaryota</taxon>
        <taxon>Viridiplantae</taxon>
        <taxon>Streptophyta</taxon>
        <taxon>Embryophyta</taxon>
        <taxon>Tracheophyta</taxon>
        <taxon>Spermatophyta</taxon>
        <taxon>Magnoliopsida</taxon>
        <taxon>eudicotyledons</taxon>
        <taxon>Gunneridae</taxon>
        <taxon>Pentapetalae</taxon>
        <taxon>rosids</taxon>
        <taxon>fabids</taxon>
        <taxon>Fabales</taxon>
        <taxon>Fabaceae</taxon>
        <taxon>Papilionoideae</taxon>
        <taxon>50 kb inversion clade</taxon>
        <taxon>dalbergioids sensu lato</taxon>
        <taxon>Dalbergieae</taxon>
        <taxon>Pterocarpus clade</taxon>
        <taxon>Stylosanthes</taxon>
    </lineage>
</organism>
<gene>
    <name evidence="1" type="ORF">PIB30_042862</name>
</gene>
<evidence type="ECO:0000313" key="1">
    <source>
        <dbReference type="EMBL" id="MED6208205.1"/>
    </source>
</evidence>
<reference evidence="1 2" key="1">
    <citation type="journal article" date="2023" name="Plants (Basel)">
        <title>Bridging the Gap: Combining Genomics and Transcriptomics Approaches to Understand Stylosanthes scabra, an Orphan Legume from the Brazilian Caatinga.</title>
        <authorList>
            <person name="Ferreira-Neto J.R.C."/>
            <person name="da Silva M.D."/>
            <person name="Binneck E."/>
            <person name="de Melo N.F."/>
            <person name="da Silva R.H."/>
            <person name="de Melo A.L.T.M."/>
            <person name="Pandolfi V."/>
            <person name="Bustamante F.O."/>
            <person name="Brasileiro-Vidal A.C."/>
            <person name="Benko-Iseppon A.M."/>
        </authorList>
    </citation>
    <scope>NUCLEOTIDE SEQUENCE [LARGE SCALE GENOMIC DNA]</scope>
    <source>
        <tissue evidence="1">Leaves</tissue>
    </source>
</reference>
<keyword evidence="2" id="KW-1185">Reference proteome</keyword>
<dbReference type="Proteomes" id="UP001341840">
    <property type="component" value="Unassembled WGS sequence"/>
</dbReference>
<accession>A0ABU6YFT7</accession>
<evidence type="ECO:0000313" key="2">
    <source>
        <dbReference type="Proteomes" id="UP001341840"/>
    </source>
</evidence>